<organism evidence="2 3">
    <name type="scientific">Ancylostoma caninum</name>
    <name type="common">Dog hookworm</name>
    <dbReference type="NCBI Taxonomy" id="29170"/>
    <lineage>
        <taxon>Eukaryota</taxon>
        <taxon>Metazoa</taxon>
        <taxon>Ecdysozoa</taxon>
        <taxon>Nematoda</taxon>
        <taxon>Chromadorea</taxon>
        <taxon>Rhabditida</taxon>
        <taxon>Rhabditina</taxon>
        <taxon>Rhabditomorpha</taxon>
        <taxon>Strongyloidea</taxon>
        <taxon>Ancylostomatidae</taxon>
        <taxon>Ancylostomatinae</taxon>
        <taxon>Ancylostoma</taxon>
    </lineage>
</organism>
<comment type="caution">
    <text evidence="2">The sequence shown here is derived from an EMBL/GenBank/DDBJ whole genome shotgun (WGS) entry which is preliminary data.</text>
</comment>
<accession>A0A368F9T0</accession>
<evidence type="ECO:0000313" key="3">
    <source>
        <dbReference type="Proteomes" id="UP000252519"/>
    </source>
</evidence>
<dbReference type="AlphaFoldDB" id="A0A368F9T0"/>
<proteinExistence type="predicted"/>
<dbReference type="EMBL" id="JOJR01005583">
    <property type="protein sequence ID" value="RCN26927.1"/>
    <property type="molecule type" value="Genomic_DNA"/>
</dbReference>
<dbReference type="OrthoDB" id="5847384at2759"/>
<gene>
    <name evidence="2" type="ORF">ANCCAN_27345</name>
</gene>
<feature type="region of interest" description="Disordered" evidence="1">
    <location>
        <begin position="1"/>
        <end position="90"/>
    </location>
</feature>
<feature type="compositionally biased region" description="Basic and acidic residues" evidence="1">
    <location>
        <begin position="44"/>
        <end position="53"/>
    </location>
</feature>
<keyword evidence="3" id="KW-1185">Reference proteome</keyword>
<evidence type="ECO:0000256" key="1">
    <source>
        <dbReference type="SAM" id="MobiDB-lite"/>
    </source>
</evidence>
<name>A0A368F9T0_ANCCA</name>
<sequence length="90" mass="9687">MRRQPLVRMANLDDEMSLSMDGTSESNGSDEDEEDVDQPISAPLKRDKEKNRSEVLLGSCSSLIGPNGHEGTPSSRGAVALSTAKSLHFV</sequence>
<evidence type="ECO:0000313" key="2">
    <source>
        <dbReference type="EMBL" id="RCN26927.1"/>
    </source>
</evidence>
<dbReference type="Proteomes" id="UP000252519">
    <property type="component" value="Unassembled WGS sequence"/>
</dbReference>
<protein>
    <submittedName>
        <fullName evidence="2">Uncharacterized protein</fullName>
    </submittedName>
</protein>
<reference evidence="2 3" key="1">
    <citation type="submission" date="2014-10" db="EMBL/GenBank/DDBJ databases">
        <title>Draft genome of the hookworm Ancylostoma caninum.</title>
        <authorList>
            <person name="Mitreva M."/>
        </authorList>
    </citation>
    <scope>NUCLEOTIDE SEQUENCE [LARGE SCALE GENOMIC DNA]</scope>
    <source>
        <strain evidence="2 3">Baltimore</strain>
    </source>
</reference>
<feature type="compositionally biased region" description="Acidic residues" evidence="1">
    <location>
        <begin position="28"/>
        <end position="37"/>
    </location>
</feature>